<proteinExistence type="predicted"/>
<organism evidence="2 3">
    <name type="scientific">Sesamum alatum</name>
    <dbReference type="NCBI Taxonomy" id="300844"/>
    <lineage>
        <taxon>Eukaryota</taxon>
        <taxon>Viridiplantae</taxon>
        <taxon>Streptophyta</taxon>
        <taxon>Embryophyta</taxon>
        <taxon>Tracheophyta</taxon>
        <taxon>Spermatophyta</taxon>
        <taxon>Magnoliopsida</taxon>
        <taxon>eudicotyledons</taxon>
        <taxon>Gunneridae</taxon>
        <taxon>Pentapetalae</taxon>
        <taxon>asterids</taxon>
        <taxon>lamiids</taxon>
        <taxon>Lamiales</taxon>
        <taxon>Pedaliaceae</taxon>
        <taxon>Sesamum</taxon>
    </lineage>
</organism>
<dbReference type="AlphaFoldDB" id="A0AAE2CVG2"/>
<dbReference type="Proteomes" id="UP001293254">
    <property type="component" value="Unassembled WGS sequence"/>
</dbReference>
<feature type="region of interest" description="Disordered" evidence="1">
    <location>
        <begin position="107"/>
        <end position="129"/>
    </location>
</feature>
<reference evidence="2" key="2">
    <citation type="journal article" date="2024" name="Plant">
        <title>Genomic evolution and insights into agronomic trait innovations of Sesamum species.</title>
        <authorList>
            <person name="Miao H."/>
            <person name="Wang L."/>
            <person name="Qu L."/>
            <person name="Liu H."/>
            <person name="Sun Y."/>
            <person name="Le M."/>
            <person name="Wang Q."/>
            <person name="Wei S."/>
            <person name="Zheng Y."/>
            <person name="Lin W."/>
            <person name="Duan Y."/>
            <person name="Cao H."/>
            <person name="Xiong S."/>
            <person name="Wang X."/>
            <person name="Wei L."/>
            <person name="Li C."/>
            <person name="Ma Q."/>
            <person name="Ju M."/>
            <person name="Zhao R."/>
            <person name="Li G."/>
            <person name="Mu C."/>
            <person name="Tian Q."/>
            <person name="Mei H."/>
            <person name="Zhang T."/>
            <person name="Gao T."/>
            <person name="Zhang H."/>
        </authorList>
    </citation>
    <scope>NUCLEOTIDE SEQUENCE</scope>
    <source>
        <strain evidence="2">3651</strain>
    </source>
</reference>
<name>A0AAE2CVG2_9LAMI</name>
<dbReference type="EMBL" id="JACGWO010000002">
    <property type="protein sequence ID" value="KAK4435619.1"/>
    <property type="molecule type" value="Genomic_DNA"/>
</dbReference>
<evidence type="ECO:0000313" key="3">
    <source>
        <dbReference type="Proteomes" id="UP001293254"/>
    </source>
</evidence>
<keyword evidence="3" id="KW-1185">Reference proteome</keyword>
<evidence type="ECO:0000256" key="1">
    <source>
        <dbReference type="SAM" id="MobiDB-lite"/>
    </source>
</evidence>
<protein>
    <submittedName>
        <fullName evidence="2">Uncharacterized protein</fullName>
    </submittedName>
</protein>
<gene>
    <name evidence="2" type="ORF">Salat_0725400</name>
</gene>
<evidence type="ECO:0000313" key="2">
    <source>
        <dbReference type="EMBL" id="KAK4435619.1"/>
    </source>
</evidence>
<sequence>MAGFFTNSDDEKAVEELLCQAMDAAVLEQVAAINCSGLNDSALPSHLETRFHNLKSLPSSAMKPASSSAQTLNLNGFSPCLKESPESKNCSKSSDCEIYPAFKKNPRGKVGKNKEMKNPSRRVISSRSDSPPVRSGCFLCCRKLQVSRKKSKHDRGLGRELDWMKHDEFLSDLSSLSVKNEEKMMKKAVMEEEQICREAEKIVKWAKYASVMMDVSGVEDHHELSHDDENAKFH</sequence>
<comment type="caution">
    <text evidence="2">The sequence shown here is derived from an EMBL/GenBank/DDBJ whole genome shotgun (WGS) entry which is preliminary data.</text>
</comment>
<dbReference type="PANTHER" id="PTHR35692">
    <property type="entry name" value="F26F24.11"/>
    <property type="match status" value="1"/>
</dbReference>
<dbReference type="PANTHER" id="PTHR35692:SF1">
    <property type="entry name" value="F26F24.11"/>
    <property type="match status" value="1"/>
</dbReference>
<reference evidence="2" key="1">
    <citation type="submission" date="2020-06" db="EMBL/GenBank/DDBJ databases">
        <authorList>
            <person name="Li T."/>
            <person name="Hu X."/>
            <person name="Zhang T."/>
            <person name="Song X."/>
            <person name="Zhang H."/>
            <person name="Dai N."/>
            <person name="Sheng W."/>
            <person name="Hou X."/>
            <person name="Wei L."/>
        </authorList>
    </citation>
    <scope>NUCLEOTIDE SEQUENCE</scope>
    <source>
        <strain evidence="2">3651</strain>
        <tissue evidence="2">Leaf</tissue>
    </source>
</reference>
<accession>A0AAE2CVG2</accession>